<organism evidence="2 3">
    <name type="scientific">Candidatus Propionivibrio aalborgensis</name>
    <dbReference type="NCBI Taxonomy" id="1860101"/>
    <lineage>
        <taxon>Bacteria</taxon>
        <taxon>Pseudomonadati</taxon>
        <taxon>Pseudomonadota</taxon>
        <taxon>Betaproteobacteria</taxon>
        <taxon>Rhodocyclales</taxon>
        <taxon>Rhodocyclaceae</taxon>
        <taxon>Propionivibrio</taxon>
    </lineage>
</organism>
<keyword evidence="3" id="KW-1185">Reference proteome</keyword>
<dbReference type="EMBL" id="FLQY01000047">
    <property type="protein sequence ID" value="SBT05036.1"/>
    <property type="molecule type" value="Genomic_DNA"/>
</dbReference>
<proteinExistence type="predicted"/>
<gene>
    <name evidence="2" type="ORF">PROAA_1400031</name>
</gene>
<sequence>MIPREPRRLGYFATRNWFQHAVLFVVLGLFAIALISALGDAKEEAERQIVELTIRNMRTGMQRAMGEALMHQRESEMASWTGSNPVRWLDSSPAGYRGECSAAESGALSGGEWCFERGRRELVYRPHDIDRLHESSGGTKAVGRRCDLLRWRVARAPLSAASGGFVGLRIEAATACQWAQSGR</sequence>
<evidence type="ECO:0000313" key="2">
    <source>
        <dbReference type="EMBL" id="SBT05036.1"/>
    </source>
</evidence>
<feature type="transmembrane region" description="Helical" evidence="1">
    <location>
        <begin position="21"/>
        <end position="39"/>
    </location>
</feature>
<evidence type="ECO:0000256" key="1">
    <source>
        <dbReference type="SAM" id="Phobius"/>
    </source>
</evidence>
<keyword evidence="1" id="KW-0472">Membrane</keyword>
<keyword evidence="1" id="KW-1133">Transmembrane helix</keyword>
<keyword evidence="1" id="KW-0812">Transmembrane</keyword>
<dbReference type="Proteomes" id="UP000199600">
    <property type="component" value="Unassembled WGS sequence"/>
</dbReference>
<protein>
    <submittedName>
        <fullName evidence="2">Uncharacterized protein</fullName>
    </submittedName>
</protein>
<accession>A0A1A8XK23</accession>
<reference evidence="2 3" key="1">
    <citation type="submission" date="2016-06" db="EMBL/GenBank/DDBJ databases">
        <authorList>
            <person name="Kjaerup R.B."/>
            <person name="Dalgaard T.S."/>
            <person name="Juul-Madsen H.R."/>
        </authorList>
    </citation>
    <scope>NUCLEOTIDE SEQUENCE [LARGE SCALE GENOMIC DNA]</scope>
    <source>
        <strain evidence="2">2</strain>
    </source>
</reference>
<name>A0A1A8XK23_9RHOO</name>
<dbReference type="AlphaFoldDB" id="A0A1A8XK23"/>
<evidence type="ECO:0000313" key="3">
    <source>
        <dbReference type="Proteomes" id="UP000199600"/>
    </source>
</evidence>
<dbReference type="RefSeq" id="WP_186410026.1">
    <property type="nucleotide sequence ID" value="NZ_FLQY01000047.1"/>
</dbReference>